<name>A0A1W2FRL4_KIBAR</name>
<dbReference type="RefSeq" id="WP_084432957.1">
    <property type="nucleotide sequence ID" value="NZ_FWXV01000010.1"/>
</dbReference>
<dbReference type="Gene3D" id="3.40.50.1240">
    <property type="entry name" value="Phosphoglycerate mutase-like"/>
    <property type="match status" value="1"/>
</dbReference>
<keyword evidence="2" id="KW-1185">Reference proteome</keyword>
<protein>
    <submittedName>
        <fullName evidence="1">Broad specificity phosphatase PhoE</fullName>
    </submittedName>
</protein>
<dbReference type="EMBL" id="FWXV01000010">
    <property type="protein sequence ID" value="SMD24414.1"/>
    <property type="molecule type" value="Genomic_DNA"/>
</dbReference>
<dbReference type="InterPro" id="IPR013078">
    <property type="entry name" value="His_Pase_superF_clade-1"/>
</dbReference>
<organism evidence="1 2">
    <name type="scientific">Kibdelosporangium aridum</name>
    <dbReference type="NCBI Taxonomy" id="2030"/>
    <lineage>
        <taxon>Bacteria</taxon>
        <taxon>Bacillati</taxon>
        <taxon>Actinomycetota</taxon>
        <taxon>Actinomycetes</taxon>
        <taxon>Pseudonocardiales</taxon>
        <taxon>Pseudonocardiaceae</taxon>
        <taxon>Kibdelosporangium</taxon>
    </lineage>
</organism>
<dbReference type="GO" id="GO:0016791">
    <property type="term" value="F:phosphatase activity"/>
    <property type="evidence" value="ECO:0007669"/>
    <property type="project" value="TreeGrafter"/>
</dbReference>
<gene>
    <name evidence="1" type="ORF">SAMN05661093_08515</name>
</gene>
<dbReference type="SUPFAM" id="SSF53254">
    <property type="entry name" value="Phosphoglycerate mutase-like"/>
    <property type="match status" value="1"/>
</dbReference>
<evidence type="ECO:0000313" key="2">
    <source>
        <dbReference type="Proteomes" id="UP000192674"/>
    </source>
</evidence>
<evidence type="ECO:0000313" key="1">
    <source>
        <dbReference type="EMBL" id="SMD24414.1"/>
    </source>
</evidence>
<dbReference type="InterPro" id="IPR050275">
    <property type="entry name" value="PGM_Phosphatase"/>
</dbReference>
<dbReference type="PANTHER" id="PTHR48100">
    <property type="entry name" value="BROAD-SPECIFICITY PHOSPHATASE YOR283W-RELATED"/>
    <property type="match status" value="1"/>
</dbReference>
<dbReference type="AlphaFoldDB" id="A0A1W2FRL4"/>
<sequence>MTVWLIRHGESLANAGSHTTGSATNPLTSLGTRQAAVVASVFSHAPDLVVCSPYLRAQQTAQPTIDRFPQARVEEWPIEEFDYLGRFHGKPTTAAQRASAVAAYWAAADPCYRDDENSESFVDVHARARRFLARLAESGVERVAAFTHGMFMRVVLWAILTGDTVPDSDSMRRFHTFRMATLIPNCSILPLVLHREQGYQFLSATTAHLPATLQSGGY</sequence>
<reference evidence="1 2" key="1">
    <citation type="submission" date="2017-04" db="EMBL/GenBank/DDBJ databases">
        <authorList>
            <person name="Afonso C.L."/>
            <person name="Miller P.J."/>
            <person name="Scott M.A."/>
            <person name="Spackman E."/>
            <person name="Goraichik I."/>
            <person name="Dimitrov K.M."/>
            <person name="Suarez D.L."/>
            <person name="Swayne D.E."/>
        </authorList>
    </citation>
    <scope>NUCLEOTIDE SEQUENCE [LARGE SCALE GENOMIC DNA]</scope>
    <source>
        <strain evidence="1 2">DSM 43828</strain>
    </source>
</reference>
<dbReference type="InterPro" id="IPR029033">
    <property type="entry name" value="His_PPase_superfam"/>
</dbReference>
<dbReference type="InterPro" id="IPR001345">
    <property type="entry name" value="PG/BPGM_mutase_AS"/>
</dbReference>
<dbReference type="Proteomes" id="UP000192674">
    <property type="component" value="Unassembled WGS sequence"/>
</dbReference>
<accession>A0A1W2FRL4</accession>
<dbReference type="PROSITE" id="PS00175">
    <property type="entry name" value="PG_MUTASE"/>
    <property type="match status" value="1"/>
</dbReference>
<proteinExistence type="predicted"/>
<dbReference type="Pfam" id="PF00300">
    <property type="entry name" value="His_Phos_1"/>
    <property type="match status" value="1"/>
</dbReference>
<dbReference type="SMART" id="SM00855">
    <property type="entry name" value="PGAM"/>
    <property type="match status" value="1"/>
</dbReference>
<dbReference type="CDD" id="cd07067">
    <property type="entry name" value="HP_PGM_like"/>
    <property type="match status" value="1"/>
</dbReference>
<dbReference type="OrthoDB" id="5449373at2"/>